<keyword evidence="3" id="KW-0540">Nuclease</keyword>
<dbReference type="PANTHER" id="PTHR12121">
    <property type="entry name" value="CARBON CATABOLITE REPRESSOR PROTEIN 4"/>
    <property type="match status" value="1"/>
</dbReference>
<dbReference type="InterPro" id="IPR036691">
    <property type="entry name" value="Endo/exonu/phosph_ase_sf"/>
</dbReference>
<dbReference type="AlphaFoldDB" id="A0A1I3LA24"/>
<evidence type="ECO:0000313" key="4">
    <source>
        <dbReference type="Proteomes" id="UP000199518"/>
    </source>
</evidence>
<gene>
    <name evidence="3" type="ORF">SAMN05421753_112181</name>
</gene>
<dbReference type="Pfam" id="PF03372">
    <property type="entry name" value="Exo_endo_phos"/>
    <property type="match status" value="1"/>
</dbReference>
<feature type="signal peptide" evidence="1">
    <location>
        <begin position="1"/>
        <end position="21"/>
    </location>
</feature>
<dbReference type="InterPro" id="IPR050410">
    <property type="entry name" value="CCR4/nocturin_mRNA_transcr"/>
</dbReference>
<organism evidence="3 4">
    <name type="scientific">Planctomicrobium piriforme</name>
    <dbReference type="NCBI Taxonomy" id="1576369"/>
    <lineage>
        <taxon>Bacteria</taxon>
        <taxon>Pseudomonadati</taxon>
        <taxon>Planctomycetota</taxon>
        <taxon>Planctomycetia</taxon>
        <taxon>Planctomycetales</taxon>
        <taxon>Planctomycetaceae</taxon>
        <taxon>Planctomicrobium</taxon>
    </lineage>
</organism>
<dbReference type="SUPFAM" id="SSF56219">
    <property type="entry name" value="DNase I-like"/>
    <property type="match status" value="1"/>
</dbReference>
<keyword evidence="3" id="KW-0255">Endonuclease</keyword>
<dbReference type="Proteomes" id="UP000199518">
    <property type="component" value="Unassembled WGS sequence"/>
</dbReference>
<dbReference type="GO" id="GO:0000175">
    <property type="term" value="F:3'-5'-RNA exonuclease activity"/>
    <property type="evidence" value="ECO:0007669"/>
    <property type="project" value="TreeGrafter"/>
</dbReference>
<dbReference type="EMBL" id="FOQD01000012">
    <property type="protein sequence ID" value="SFI81245.1"/>
    <property type="molecule type" value="Genomic_DNA"/>
</dbReference>
<dbReference type="Gene3D" id="3.60.10.10">
    <property type="entry name" value="Endonuclease/exonuclease/phosphatase"/>
    <property type="match status" value="1"/>
</dbReference>
<dbReference type="OrthoDB" id="9793162at2"/>
<keyword evidence="3" id="KW-0269">Exonuclease</keyword>
<keyword evidence="3" id="KW-0378">Hydrolase</keyword>
<name>A0A1I3LA24_9PLAN</name>
<dbReference type="GO" id="GO:0004519">
    <property type="term" value="F:endonuclease activity"/>
    <property type="evidence" value="ECO:0007669"/>
    <property type="project" value="UniProtKB-KW"/>
</dbReference>
<feature type="domain" description="Endonuclease/exonuclease/phosphatase" evidence="2">
    <location>
        <begin position="30"/>
        <end position="280"/>
    </location>
</feature>
<dbReference type="PANTHER" id="PTHR12121:SF36">
    <property type="entry name" value="ENDONUCLEASE_EXONUCLEASE_PHOSPHATASE DOMAIN-CONTAINING PROTEIN"/>
    <property type="match status" value="1"/>
</dbReference>
<protein>
    <submittedName>
        <fullName evidence="3">Metal-dependent hydrolase, endonuclease/exonuclease/phosphatase family</fullName>
    </submittedName>
</protein>
<feature type="chain" id="PRO_5011796221" evidence="1">
    <location>
        <begin position="22"/>
        <end position="290"/>
    </location>
</feature>
<accession>A0A1I3LA24</accession>
<evidence type="ECO:0000256" key="1">
    <source>
        <dbReference type="SAM" id="SignalP"/>
    </source>
</evidence>
<evidence type="ECO:0000313" key="3">
    <source>
        <dbReference type="EMBL" id="SFI81245.1"/>
    </source>
</evidence>
<evidence type="ECO:0000259" key="2">
    <source>
        <dbReference type="Pfam" id="PF03372"/>
    </source>
</evidence>
<dbReference type="InterPro" id="IPR005135">
    <property type="entry name" value="Endo/exonuclease/phosphatase"/>
</dbReference>
<keyword evidence="4" id="KW-1185">Reference proteome</keyword>
<reference evidence="4" key="1">
    <citation type="submission" date="2016-10" db="EMBL/GenBank/DDBJ databases">
        <authorList>
            <person name="Varghese N."/>
            <person name="Submissions S."/>
        </authorList>
    </citation>
    <scope>NUCLEOTIDE SEQUENCE [LARGE SCALE GENOMIC DNA]</scope>
    <source>
        <strain evidence="4">DSM 26348</strain>
    </source>
</reference>
<dbReference type="CDD" id="cd09083">
    <property type="entry name" value="EEP-1"/>
    <property type="match status" value="1"/>
</dbReference>
<keyword evidence="1" id="KW-0732">Signal</keyword>
<dbReference type="STRING" id="1576369.SAMN05421753_112181"/>
<proteinExistence type="predicted"/>
<sequence length="290" mass="32271">MPRGIAFTLCLILSLAPQVSAADPAPLRVMSFNIRYAAAKDGPNAWDLRKDFLIETIHKFNPDLLGTQETEAGQRGFLVQHFSEYGELGVGRDDGQLQGEMMAVFYRKSRFDLVEGGHFWLSETPDVAGSKSWNSAHPRMVTWVLLKDKLGPDQPELYFFNTHFDHISQEARNHGGLILHDRIAAASERAAVIVTGDFNSKEGSEPYTNLFTPHAGQPLLTDAYRAVHPAVGPEEGTANAFNPANITGARIDWIGFTKQFTAKSAEINRVEREGKLPSDHFPIEVVLNWR</sequence>
<dbReference type="RefSeq" id="WP_092051979.1">
    <property type="nucleotide sequence ID" value="NZ_FOQD01000012.1"/>
</dbReference>